<dbReference type="Proteomes" id="UP000501690">
    <property type="component" value="Linkage Group LG5"/>
</dbReference>
<reference evidence="2 3" key="1">
    <citation type="submission" date="2019-04" db="EMBL/GenBank/DDBJ databases">
        <title>An improved genome assembly and genetic linkage map for asparagus bean, Vigna unguiculata ssp. sesquipedialis.</title>
        <authorList>
            <person name="Xia Q."/>
            <person name="Zhang R."/>
            <person name="Dong Y."/>
        </authorList>
    </citation>
    <scope>NUCLEOTIDE SEQUENCE [LARGE SCALE GENOMIC DNA]</scope>
    <source>
        <tissue evidence="2">Leaf</tissue>
    </source>
</reference>
<accession>A0A4D6LXY1</accession>
<gene>
    <name evidence="2" type="ORF">DEO72_LG5g1632</name>
</gene>
<protein>
    <submittedName>
        <fullName evidence="2">Uncharacterized protein</fullName>
    </submittedName>
</protein>
<keyword evidence="3" id="KW-1185">Reference proteome</keyword>
<evidence type="ECO:0000313" key="3">
    <source>
        <dbReference type="Proteomes" id="UP000501690"/>
    </source>
</evidence>
<organism evidence="2 3">
    <name type="scientific">Vigna unguiculata</name>
    <name type="common">Cowpea</name>
    <dbReference type="NCBI Taxonomy" id="3917"/>
    <lineage>
        <taxon>Eukaryota</taxon>
        <taxon>Viridiplantae</taxon>
        <taxon>Streptophyta</taxon>
        <taxon>Embryophyta</taxon>
        <taxon>Tracheophyta</taxon>
        <taxon>Spermatophyta</taxon>
        <taxon>Magnoliopsida</taxon>
        <taxon>eudicotyledons</taxon>
        <taxon>Gunneridae</taxon>
        <taxon>Pentapetalae</taxon>
        <taxon>rosids</taxon>
        <taxon>fabids</taxon>
        <taxon>Fabales</taxon>
        <taxon>Fabaceae</taxon>
        <taxon>Papilionoideae</taxon>
        <taxon>50 kb inversion clade</taxon>
        <taxon>NPAAA clade</taxon>
        <taxon>indigoferoid/millettioid clade</taxon>
        <taxon>Phaseoleae</taxon>
        <taxon>Vigna</taxon>
    </lineage>
</organism>
<proteinExistence type="predicted"/>
<name>A0A4D6LXY1_VIGUN</name>
<evidence type="ECO:0000256" key="1">
    <source>
        <dbReference type="SAM" id="MobiDB-lite"/>
    </source>
</evidence>
<evidence type="ECO:0000313" key="2">
    <source>
        <dbReference type="EMBL" id="QCD93557.1"/>
    </source>
</evidence>
<feature type="region of interest" description="Disordered" evidence="1">
    <location>
        <begin position="161"/>
        <end position="184"/>
    </location>
</feature>
<dbReference type="EMBL" id="CP039349">
    <property type="protein sequence ID" value="QCD93557.1"/>
    <property type="molecule type" value="Genomic_DNA"/>
</dbReference>
<sequence length="184" mass="20839">MAWPWVRAEVVRVVLERRKSEGCMSRGSHRQRSWWTPVSPTKSMAGCGEVTISRGKDRYVRENEVVEPPRRMLTTPTSTGVAGELAAWWRGQADGATTNDLRRRLHRRRQRYSLHLARNTLAPASPPLLLQRIQDRGFTDPLSRPQGPAFRRSSSALPTVVGVHADDHSSPDLDLLLSQERKMP</sequence>
<dbReference type="AlphaFoldDB" id="A0A4D6LXY1"/>